<organism evidence="1 2">
    <name type="scientific">Scortum barcoo</name>
    <name type="common">barcoo grunter</name>
    <dbReference type="NCBI Taxonomy" id="214431"/>
    <lineage>
        <taxon>Eukaryota</taxon>
        <taxon>Metazoa</taxon>
        <taxon>Chordata</taxon>
        <taxon>Craniata</taxon>
        <taxon>Vertebrata</taxon>
        <taxon>Euteleostomi</taxon>
        <taxon>Actinopterygii</taxon>
        <taxon>Neopterygii</taxon>
        <taxon>Teleostei</taxon>
        <taxon>Neoteleostei</taxon>
        <taxon>Acanthomorphata</taxon>
        <taxon>Eupercaria</taxon>
        <taxon>Centrarchiformes</taxon>
        <taxon>Terapontoidei</taxon>
        <taxon>Terapontidae</taxon>
        <taxon>Scortum</taxon>
    </lineage>
</organism>
<comment type="caution">
    <text evidence="1">The sequence shown here is derived from an EMBL/GenBank/DDBJ whole genome shotgun (WGS) entry which is preliminary data.</text>
</comment>
<accession>A0ACB8WKF6</accession>
<keyword evidence="2" id="KW-1185">Reference proteome</keyword>
<name>A0ACB8WKF6_9TELE</name>
<sequence>MERLHWVQHRCRQLLAGDSGRGWYSAPDNLPNKRSLDNHSNLHTKRRTVFSRHGPHQQEYEAVSKSYKGNGIRTTKYNLLTFIPMNLFQQFHSLWFPLGWFTYSKAANLYFLFLALLNWVPVVEAFQKEITMIPLVVVLTVIAIKDALEDYRRYLFDKKVNNNVVRVFCGPFQVTPQHLNGIKIRALTGPFQDSPLLSFQPVLGGFTDPQSTCGLVGQTPINPQTPHGRYRAGPMFHNRDENRIVPPESEVQLSEGPPPCFATPEVLSPTSMQCCRGVSAKRLEGLPPRPAPPETLRLHSFKLPCVDNGDREHGPLGLNVPSLPQNLGEVLLEVGVEDLPDRGLSQTFPSDPHNTFGSTRGVVKNSVTELVNSLIPPIPTSPAISTPEMGKDTTAECSVRRRDTYKSIAGSSGLMYGLECLSRLHSTNEHQRKKRTVIPSSTVDEKLSEVLKLYKDNKIQTTKYSLLSFLPKNLFEQLHRLANVYFIFLAALNFVPVVEAFQPEIALAPIILVLSVTAIRDIWEDYRRFKSDHFINSLLCHVYSNKQKAYIEQCWKDVQVGDFVHLSCNEIIPADMLLLYSSDPRGVCYIETANLDGETNLKQRQVVSNLSFQGVELNLESFHSRIECENPNNDLSKFRGYITKHLENTDKFRNFKGSCRVSTMVSMEHPGGVRVGLHNNNLLLRSCTIRNTQTVVGIVVYAGKNMNLDGQCTNIMCHETKAMMNNSGPRYKRSQLEKQLNTDVLWCVLLLIIMCLTAAIGHALWLKNLKDPIFQVDWETSPALAGFYVFWTMIIVLQVLIPISLYVSIEIVKLGQIYFIHNDLTLYNEQLDSRIQCRTLNITEDLGQIQYLFSDKTGTLTENKMVFRRCSIYGVEYPHEENARRLEVYEVEKNEAAGHSVTLKSGYSGKSLSCRSLSCNRSSVSLHTLTAESEKEEDQLSNHIQPRTSAFCSRVAKEVIPDPELVRKLNWLCSPVLPLSDGSSGTPSSLELTYITDFFLALAICNSVVVSSPSQPRHMVPEAQTPLKSLEDIKLMFQRFSFTPFSAFSTLSPPQIKGSPSSFTSRLFARGKASSITFNTPPNSITDGSEPGQERYLETSNLRTKLDLSSRVEGDAGQSEEKDTEDDMKNTMTDPSKARQDVGDLTIEVDSENDTDDELLYEAESPDEAALVHAAHAYRCTLRGRSAESLLVDLPGIGSLAVQLLHVLSFDSNRKRMSVVIRHPLSGQVVVYTKGADSVIMDLIKTPEGAEQAQEIYNHIKEQTQKHLDSYARDGLRTLCIAKKSCGSTSKFVLLGLVMEEEEYEMWLKKQLLAESSIENREELLLESAQRLETNLTLLGTTGIVDRLQEEVPETIESLQRAGIKVWVLTGDKKETAINIAHSCKLLRTNDQLLTVSCGSKDACAALLEELKREVHHGEESLTELTAAGNCEESSSESVANFILVIDGRTLDWALQEDLRNDFLELSCKCKAVICCRSTPLQKSQVVQLIRDQLGVMTLAVGDGANDVSMIQVADVGIGISGQEGMQAVMSSDFAISRFKHLSKLLLVHGHWCYSRLANMILYFIYKNVMYVNLLFWYQFFCGFSGSVMTNSWVLIFFNLLFTSVPPLIYGVLDQDTPAQTLTELPELYQAAQTSKVYPPYMFWITVLDAFYQSLVCFFVPYFALAGSDVGELSFGSPINASALFIILLHQVIESHTLTWIHGLVLVLSGGFYFGFVLLFSLFCVTCSPPTNPLGVETLAMSQPLFYIICALTTVTALLPRLLFRALHNTLYPSAVLKPAQMDKVDSERWYHYDLSRHAAEALLLSNGTDGSYLLRNGNDGPGCYALSVRAKDSVKHFHVTRKGNGYVFGFNEFATLQDFVNHFANQPLLGSDTGTLIVLKCPYPWHVEEPSIYESVRVHTAIQTGRTENDLVPNAPSLGTKEGYLVKQGAIVKNWKQRWFTLNRYELKYFKDKMCEEPIRTLDLRACSAVQFDYSQDRVNCFCLVFPERTFYLCAKTGVEADEWIKILRWKLSQIRKGR</sequence>
<reference evidence="1" key="1">
    <citation type="submission" date="2022-04" db="EMBL/GenBank/DDBJ databases">
        <title>Jade perch genome.</title>
        <authorList>
            <person name="Chao B."/>
        </authorList>
    </citation>
    <scope>NUCLEOTIDE SEQUENCE</scope>
    <source>
        <strain evidence="1">CB-2022</strain>
    </source>
</reference>
<proteinExistence type="predicted"/>
<protein>
    <submittedName>
        <fullName evidence="1">Uncharacterized protein</fullName>
    </submittedName>
</protein>
<gene>
    <name evidence="1" type="ORF">L3Q82_026884</name>
</gene>
<dbReference type="EMBL" id="CM041539">
    <property type="protein sequence ID" value="KAI3368064.1"/>
    <property type="molecule type" value="Genomic_DNA"/>
</dbReference>
<evidence type="ECO:0000313" key="1">
    <source>
        <dbReference type="EMBL" id="KAI3368064.1"/>
    </source>
</evidence>
<evidence type="ECO:0000313" key="2">
    <source>
        <dbReference type="Proteomes" id="UP000831701"/>
    </source>
</evidence>
<dbReference type="Proteomes" id="UP000831701">
    <property type="component" value="Chromosome 9"/>
</dbReference>